<dbReference type="EC" id="3.1.-.-" evidence="5"/>
<evidence type="ECO:0000256" key="2">
    <source>
        <dbReference type="ARBA" id="ARBA00022517"/>
    </source>
</evidence>
<organism evidence="7 8">
    <name type="scientific">Symmachiella macrocystis</name>
    <dbReference type="NCBI Taxonomy" id="2527985"/>
    <lineage>
        <taxon>Bacteria</taxon>
        <taxon>Pseudomonadati</taxon>
        <taxon>Planctomycetota</taxon>
        <taxon>Planctomycetia</taxon>
        <taxon>Planctomycetales</taxon>
        <taxon>Planctomycetaceae</taxon>
        <taxon>Symmachiella</taxon>
    </lineage>
</organism>
<dbReference type="InterPro" id="IPR012337">
    <property type="entry name" value="RNaseH-like_sf"/>
</dbReference>
<keyword evidence="2 5" id="KW-0690">Ribosome biogenesis</keyword>
<dbReference type="Proteomes" id="UP000320735">
    <property type="component" value="Unassembled WGS sequence"/>
</dbReference>
<keyword evidence="3 5" id="KW-0540">Nuclease</keyword>
<dbReference type="Pfam" id="PF03652">
    <property type="entry name" value="RuvX"/>
    <property type="match status" value="1"/>
</dbReference>
<dbReference type="SMART" id="SM00732">
    <property type="entry name" value="YqgFc"/>
    <property type="match status" value="1"/>
</dbReference>
<dbReference type="NCBIfam" id="TIGR00250">
    <property type="entry name" value="RNAse_H_YqgF"/>
    <property type="match status" value="1"/>
</dbReference>
<keyword evidence="1 5" id="KW-0963">Cytoplasm</keyword>
<proteinExistence type="inferred from homology"/>
<dbReference type="PANTHER" id="PTHR33317">
    <property type="entry name" value="POLYNUCLEOTIDYL TRANSFERASE, RIBONUCLEASE H-LIKE SUPERFAMILY PROTEIN"/>
    <property type="match status" value="1"/>
</dbReference>
<evidence type="ECO:0000313" key="7">
    <source>
        <dbReference type="EMBL" id="TWU12382.1"/>
    </source>
</evidence>
<comment type="subcellular location">
    <subcellularLocation>
        <location evidence="5">Cytoplasm</location>
    </subcellularLocation>
</comment>
<gene>
    <name evidence="7" type="primary">yrrK</name>
    <name evidence="7" type="ORF">CA54_12060</name>
</gene>
<dbReference type="RefSeq" id="WP_146369862.1">
    <property type="nucleotide sequence ID" value="NZ_SJPP01000001.1"/>
</dbReference>
<comment type="caution">
    <text evidence="7">The sequence shown here is derived from an EMBL/GenBank/DDBJ whole genome shotgun (WGS) entry which is preliminary data.</text>
</comment>
<dbReference type="InterPro" id="IPR037027">
    <property type="entry name" value="YqgF/RNaseH-like_dom_sf"/>
</dbReference>
<dbReference type="Gene3D" id="3.30.420.140">
    <property type="entry name" value="YqgF/RNase H-like domain"/>
    <property type="match status" value="1"/>
</dbReference>
<comment type="similarity">
    <text evidence="5">Belongs to the YqgF HJR family.</text>
</comment>
<dbReference type="CDD" id="cd16964">
    <property type="entry name" value="YqgF"/>
    <property type="match status" value="1"/>
</dbReference>
<reference evidence="7 8" key="1">
    <citation type="submission" date="2019-02" db="EMBL/GenBank/DDBJ databases">
        <title>Deep-cultivation of Planctomycetes and their phenomic and genomic characterization uncovers novel biology.</title>
        <authorList>
            <person name="Wiegand S."/>
            <person name="Jogler M."/>
            <person name="Boedeker C."/>
            <person name="Pinto D."/>
            <person name="Vollmers J."/>
            <person name="Rivas-Marin E."/>
            <person name="Kohn T."/>
            <person name="Peeters S.H."/>
            <person name="Heuer A."/>
            <person name="Rast P."/>
            <person name="Oberbeckmann S."/>
            <person name="Bunk B."/>
            <person name="Jeske O."/>
            <person name="Meyerdierks A."/>
            <person name="Storesund J.E."/>
            <person name="Kallscheuer N."/>
            <person name="Luecker S."/>
            <person name="Lage O.M."/>
            <person name="Pohl T."/>
            <person name="Merkel B.J."/>
            <person name="Hornburger P."/>
            <person name="Mueller R.-W."/>
            <person name="Bruemmer F."/>
            <person name="Labrenz M."/>
            <person name="Spormann A.M."/>
            <person name="Op Den Camp H."/>
            <person name="Overmann J."/>
            <person name="Amann R."/>
            <person name="Jetten M.S.M."/>
            <person name="Mascher T."/>
            <person name="Medema M.H."/>
            <person name="Devos D.P."/>
            <person name="Kaster A.-K."/>
            <person name="Ovreas L."/>
            <person name="Rohde M."/>
            <person name="Galperin M.Y."/>
            <person name="Jogler C."/>
        </authorList>
    </citation>
    <scope>NUCLEOTIDE SEQUENCE [LARGE SCALE GENOMIC DNA]</scope>
    <source>
        <strain evidence="7 8">CA54</strain>
    </source>
</reference>
<feature type="domain" description="YqgF/RNase H-like" evidence="6">
    <location>
        <begin position="17"/>
        <end position="117"/>
    </location>
</feature>
<evidence type="ECO:0000256" key="3">
    <source>
        <dbReference type="ARBA" id="ARBA00022722"/>
    </source>
</evidence>
<dbReference type="GO" id="GO:0005829">
    <property type="term" value="C:cytosol"/>
    <property type="evidence" value="ECO:0007669"/>
    <property type="project" value="TreeGrafter"/>
</dbReference>
<dbReference type="HAMAP" id="MF_00651">
    <property type="entry name" value="Nuclease_YqgF"/>
    <property type="match status" value="1"/>
</dbReference>
<evidence type="ECO:0000259" key="6">
    <source>
        <dbReference type="SMART" id="SM00732"/>
    </source>
</evidence>
<accession>A0A5C6BKV5</accession>
<dbReference type="GO" id="GO:0016788">
    <property type="term" value="F:hydrolase activity, acting on ester bonds"/>
    <property type="evidence" value="ECO:0007669"/>
    <property type="project" value="UniProtKB-UniRule"/>
</dbReference>
<dbReference type="EMBL" id="SJPP01000001">
    <property type="protein sequence ID" value="TWU12382.1"/>
    <property type="molecule type" value="Genomic_DNA"/>
</dbReference>
<dbReference type="GO" id="GO:0000967">
    <property type="term" value="P:rRNA 5'-end processing"/>
    <property type="evidence" value="ECO:0007669"/>
    <property type="project" value="UniProtKB-UniRule"/>
</dbReference>
<dbReference type="AlphaFoldDB" id="A0A5C6BKV5"/>
<dbReference type="InterPro" id="IPR006641">
    <property type="entry name" value="YqgF/RNaseH-like_dom"/>
</dbReference>
<evidence type="ECO:0000256" key="4">
    <source>
        <dbReference type="ARBA" id="ARBA00022801"/>
    </source>
</evidence>
<keyword evidence="8" id="KW-1185">Reference proteome</keyword>
<comment type="function">
    <text evidence="5">Could be a nuclease involved in processing of the 5'-end of pre-16S rRNA.</text>
</comment>
<sequence>MTASSDPPTAGTYPVEGRLLGIDFGTKRIGVAISTPEQTIASPLENYNRRTKPLDGEFLSKIANEYRVVGLVIGLPVHMSGDESEKSRQARNFGKWLSHLTKLPVRYWDERHTSLIAELYLHEADLSNKKRKARMDMVAAQIMLQNYLDSDDRTAAPQSL</sequence>
<keyword evidence="4 5" id="KW-0378">Hydrolase</keyword>
<dbReference type="OrthoDB" id="9790539at2"/>
<dbReference type="SUPFAM" id="SSF53098">
    <property type="entry name" value="Ribonuclease H-like"/>
    <property type="match status" value="1"/>
</dbReference>
<dbReference type="GO" id="GO:0004518">
    <property type="term" value="F:nuclease activity"/>
    <property type="evidence" value="ECO:0007669"/>
    <property type="project" value="UniProtKB-KW"/>
</dbReference>
<name>A0A5C6BKV5_9PLAN</name>
<dbReference type="InterPro" id="IPR005227">
    <property type="entry name" value="YqgF"/>
</dbReference>
<evidence type="ECO:0000256" key="5">
    <source>
        <dbReference type="HAMAP-Rule" id="MF_00651"/>
    </source>
</evidence>
<protein>
    <recommendedName>
        <fullName evidence="5">Putative pre-16S rRNA nuclease</fullName>
        <ecNumber evidence="5">3.1.-.-</ecNumber>
    </recommendedName>
</protein>
<evidence type="ECO:0000256" key="1">
    <source>
        <dbReference type="ARBA" id="ARBA00022490"/>
    </source>
</evidence>
<dbReference type="PANTHER" id="PTHR33317:SF4">
    <property type="entry name" value="POLYNUCLEOTIDYL TRANSFERASE, RIBONUCLEASE H-LIKE SUPERFAMILY PROTEIN"/>
    <property type="match status" value="1"/>
</dbReference>
<evidence type="ECO:0000313" key="8">
    <source>
        <dbReference type="Proteomes" id="UP000320735"/>
    </source>
</evidence>